<gene>
    <name evidence="1" type="ORF">ACFQDI_04975</name>
</gene>
<keyword evidence="2" id="KW-1185">Reference proteome</keyword>
<evidence type="ECO:0008006" key="3">
    <source>
        <dbReference type="Google" id="ProtNLM"/>
    </source>
</evidence>
<name>A0ABW0KNT2_9BACT</name>
<accession>A0ABW0KNT2</accession>
<evidence type="ECO:0000313" key="1">
    <source>
        <dbReference type="EMBL" id="MFC5454201.1"/>
    </source>
</evidence>
<proteinExistence type="predicted"/>
<dbReference type="Proteomes" id="UP001596052">
    <property type="component" value="Unassembled WGS sequence"/>
</dbReference>
<evidence type="ECO:0000313" key="2">
    <source>
        <dbReference type="Proteomes" id="UP001596052"/>
    </source>
</evidence>
<dbReference type="RefSeq" id="WP_377164028.1">
    <property type="nucleotide sequence ID" value="NZ_JBHSMQ010000001.1"/>
</dbReference>
<sequence length="68" mass="8092">MTSQPITAQPGTPYGEFLAEQEEIQRLKWLASEREGHDIGFEYALNDWAKNHRAEWRSMRNQMLRQQD</sequence>
<protein>
    <recommendedName>
        <fullName evidence="3">DUF4032 domain-containing protein</fullName>
    </recommendedName>
</protein>
<reference evidence="2" key="1">
    <citation type="journal article" date="2019" name="Int. J. Syst. Evol. Microbiol.">
        <title>The Global Catalogue of Microorganisms (GCM) 10K type strain sequencing project: providing services to taxonomists for standard genome sequencing and annotation.</title>
        <authorList>
            <consortium name="The Broad Institute Genomics Platform"/>
            <consortium name="The Broad Institute Genome Sequencing Center for Infectious Disease"/>
            <person name="Wu L."/>
            <person name="Ma J."/>
        </authorList>
    </citation>
    <scope>NUCLEOTIDE SEQUENCE [LARGE SCALE GENOMIC DNA]</scope>
    <source>
        <strain evidence="2">CGMCC 4.1469</strain>
    </source>
</reference>
<organism evidence="1 2">
    <name type="scientific">Prosthecobacter fluviatilis</name>
    <dbReference type="NCBI Taxonomy" id="445931"/>
    <lineage>
        <taxon>Bacteria</taxon>
        <taxon>Pseudomonadati</taxon>
        <taxon>Verrucomicrobiota</taxon>
        <taxon>Verrucomicrobiia</taxon>
        <taxon>Verrucomicrobiales</taxon>
        <taxon>Verrucomicrobiaceae</taxon>
        <taxon>Prosthecobacter</taxon>
    </lineage>
</organism>
<dbReference type="EMBL" id="JBHSMQ010000001">
    <property type="protein sequence ID" value="MFC5454201.1"/>
    <property type="molecule type" value="Genomic_DNA"/>
</dbReference>
<comment type="caution">
    <text evidence="1">The sequence shown here is derived from an EMBL/GenBank/DDBJ whole genome shotgun (WGS) entry which is preliminary data.</text>
</comment>